<dbReference type="InterPro" id="IPR023827">
    <property type="entry name" value="Peptidase_S8_Asp-AS"/>
</dbReference>
<feature type="active site" description="Charge relay system" evidence="5">
    <location>
        <position position="95"/>
    </location>
</feature>
<organism evidence="9 10">
    <name type="scientific">Paractinoplanes rishiriensis</name>
    <dbReference type="NCBI Taxonomy" id="1050105"/>
    <lineage>
        <taxon>Bacteria</taxon>
        <taxon>Bacillati</taxon>
        <taxon>Actinomycetota</taxon>
        <taxon>Actinomycetes</taxon>
        <taxon>Micromonosporales</taxon>
        <taxon>Micromonosporaceae</taxon>
        <taxon>Paractinoplanes</taxon>
    </lineage>
</organism>
<dbReference type="InterPro" id="IPR036852">
    <property type="entry name" value="Peptidase_S8/S53_dom_sf"/>
</dbReference>
<feature type="chain" id="PRO_5037111545" description="Peptidase S8/S53 domain-containing protein" evidence="7">
    <location>
        <begin position="24"/>
        <end position="372"/>
    </location>
</feature>
<dbReference type="InterPro" id="IPR000209">
    <property type="entry name" value="Peptidase_S8/S53_dom"/>
</dbReference>
<dbReference type="PANTHER" id="PTHR43806:SF11">
    <property type="entry name" value="CEREVISIN-RELATED"/>
    <property type="match status" value="1"/>
</dbReference>
<evidence type="ECO:0000256" key="4">
    <source>
        <dbReference type="ARBA" id="ARBA00022825"/>
    </source>
</evidence>
<dbReference type="AlphaFoldDB" id="A0A919MZ33"/>
<dbReference type="PRINTS" id="PR00723">
    <property type="entry name" value="SUBTILISIN"/>
</dbReference>
<accession>A0A919MZ33</accession>
<keyword evidence="10" id="KW-1185">Reference proteome</keyword>
<comment type="similarity">
    <text evidence="1 5">Belongs to the peptidase S8 family.</text>
</comment>
<keyword evidence="6" id="KW-0472">Membrane</keyword>
<gene>
    <name evidence="9" type="ORF">Ari01nite_07570</name>
</gene>
<feature type="domain" description="Peptidase S8/S53" evidence="8">
    <location>
        <begin position="49"/>
        <end position="296"/>
    </location>
</feature>
<protein>
    <recommendedName>
        <fullName evidence="8">Peptidase S8/S53 domain-containing protein</fullName>
    </recommendedName>
</protein>
<feature type="signal peptide" evidence="7">
    <location>
        <begin position="1"/>
        <end position="23"/>
    </location>
</feature>
<evidence type="ECO:0000256" key="7">
    <source>
        <dbReference type="SAM" id="SignalP"/>
    </source>
</evidence>
<dbReference type="Pfam" id="PF00082">
    <property type="entry name" value="Peptidase_S8"/>
    <property type="match status" value="1"/>
</dbReference>
<dbReference type="PROSITE" id="PS00136">
    <property type="entry name" value="SUBTILASE_ASP"/>
    <property type="match status" value="1"/>
</dbReference>
<keyword evidence="4 5" id="KW-0720">Serine protease</keyword>
<name>A0A919MZ33_9ACTN</name>
<evidence type="ECO:0000256" key="3">
    <source>
        <dbReference type="ARBA" id="ARBA00022801"/>
    </source>
</evidence>
<keyword evidence="2 5" id="KW-0645">Protease</keyword>
<dbReference type="GO" id="GO:0006508">
    <property type="term" value="P:proteolysis"/>
    <property type="evidence" value="ECO:0007669"/>
    <property type="project" value="UniProtKB-KW"/>
</dbReference>
<evidence type="ECO:0000256" key="2">
    <source>
        <dbReference type="ARBA" id="ARBA00022670"/>
    </source>
</evidence>
<feature type="transmembrane region" description="Helical" evidence="6">
    <location>
        <begin position="340"/>
        <end position="360"/>
    </location>
</feature>
<evidence type="ECO:0000313" key="10">
    <source>
        <dbReference type="Proteomes" id="UP000636960"/>
    </source>
</evidence>
<dbReference type="PROSITE" id="PS51892">
    <property type="entry name" value="SUBTILASE"/>
    <property type="match status" value="1"/>
</dbReference>
<dbReference type="PANTHER" id="PTHR43806">
    <property type="entry name" value="PEPTIDASE S8"/>
    <property type="match status" value="1"/>
</dbReference>
<evidence type="ECO:0000256" key="1">
    <source>
        <dbReference type="ARBA" id="ARBA00011073"/>
    </source>
</evidence>
<evidence type="ECO:0000256" key="5">
    <source>
        <dbReference type="PROSITE-ProRule" id="PRU01240"/>
    </source>
</evidence>
<dbReference type="Proteomes" id="UP000636960">
    <property type="component" value="Unassembled WGS sequence"/>
</dbReference>
<dbReference type="SUPFAM" id="SSF52743">
    <property type="entry name" value="Subtilisin-like"/>
    <property type="match status" value="1"/>
</dbReference>
<keyword evidence="6" id="KW-1133">Transmembrane helix</keyword>
<evidence type="ECO:0000259" key="8">
    <source>
        <dbReference type="Pfam" id="PF00082"/>
    </source>
</evidence>
<feature type="active site" description="Charge relay system" evidence="5">
    <location>
        <position position="58"/>
    </location>
</feature>
<keyword evidence="3 5" id="KW-0378">Hydrolase</keyword>
<dbReference type="InterPro" id="IPR015500">
    <property type="entry name" value="Peptidase_S8_subtilisin-rel"/>
</dbReference>
<keyword evidence="6" id="KW-0812">Transmembrane</keyword>
<sequence length="372" mass="37504">MRVRGVTGLVAVLALVTTTPASAFADPARDRQWHLAALDVAVVHKITRGAGVSVALIDTGVDAAHRDLAGAVLAGYNTRDSRWNDKTGRRDVNGHGTNMAGIIAGRGHGSGDGVLGIAPAAKILPITAPVDGFSSSSFLAEAVDFAIARKAGVINMSFGGAGDETMHDTIRKAQAADIVLVASAGNRGDPGIYPGQYPEVLTVGAYRKDGKIAKFSVTGPQVDLAAPGADIVTTSIGATGYDLTDGTSEAAAMVSGAAALVRAEHPDLSAAEVVHRLTATADDAGPRGRDDAYGHGRLNLLKALTADVVPPSAAPPPAGAAEVPPDVADGSDLPAAANPMILVGAGGALLIVVVILLLLVRGRARRAGSADV</sequence>
<dbReference type="InterPro" id="IPR050131">
    <property type="entry name" value="Peptidase_S8_subtilisin-like"/>
</dbReference>
<feature type="active site" description="Charge relay system" evidence="5">
    <location>
        <position position="248"/>
    </location>
</feature>
<proteinExistence type="inferred from homology"/>
<comment type="caution">
    <text evidence="9">The sequence shown here is derived from an EMBL/GenBank/DDBJ whole genome shotgun (WGS) entry which is preliminary data.</text>
</comment>
<dbReference type="Gene3D" id="3.40.50.200">
    <property type="entry name" value="Peptidase S8/S53 domain"/>
    <property type="match status" value="1"/>
</dbReference>
<dbReference type="GO" id="GO:0004252">
    <property type="term" value="F:serine-type endopeptidase activity"/>
    <property type="evidence" value="ECO:0007669"/>
    <property type="project" value="UniProtKB-UniRule"/>
</dbReference>
<reference evidence="9" key="1">
    <citation type="submission" date="2021-01" db="EMBL/GenBank/DDBJ databases">
        <title>Whole genome shotgun sequence of Actinoplanes rishiriensis NBRC 108556.</title>
        <authorList>
            <person name="Komaki H."/>
            <person name="Tamura T."/>
        </authorList>
    </citation>
    <scope>NUCLEOTIDE SEQUENCE</scope>
    <source>
        <strain evidence="9">NBRC 108556</strain>
    </source>
</reference>
<evidence type="ECO:0000313" key="9">
    <source>
        <dbReference type="EMBL" id="GIE93292.1"/>
    </source>
</evidence>
<keyword evidence="7" id="KW-0732">Signal</keyword>
<dbReference type="EMBL" id="BOMV01000006">
    <property type="protein sequence ID" value="GIE93292.1"/>
    <property type="molecule type" value="Genomic_DNA"/>
</dbReference>
<evidence type="ECO:0000256" key="6">
    <source>
        <dbReference type="SAM" id="Phobius"/>
    </source>
</evidence>